<accession>A0A3R8RVG6</accession>
<comment type="caution">
    <text evidence="2">The sequence shown here is derived from an EMBL/GenBank/DDBJ whole genome shotgun (WGS) entry which is preliminary data.</text>
</comment>
<dbReference type="AlphaFoldDB" id="A0A3R8RVG6"/>
<feature type="region of interest" description="Disordered" evidence="1">
    <location>
        <begin position="1"/>
        <end position="31"/>
    </location>
</feature>
<keyword evidence="3" id="KW-1185">Reference proteome</keyword>
<name>A0A3R8RVG6_9ACTN</name>
<proteinExistence type="predicted"/>
<evidence type="ECO:0000313" key="3">
    <source>
        <dbReference type="Proteomes" id="UP000276379"/>
    </source>
</evidence>
<protein>
    <submittedName>
        <fullName evidence="2">Uncharacterized protein</fullName>
    </submittedName>
</protein>
<gene>
    <name evidence="2" type="ORF">CQW44_34855</name>
</gene>
<dbReference type="Proteomes" id="UP000276379">
    <property type="component" value="Unassembled WGS sequence"/>
</dbReference>
<evidence type="ECO:0000313" key="2">
    <source>
        <dbReference type="EMBL" id="RRQ79154.1"/>
    </source>
</evidence>
<sequence length="89" mass="9467">MYSGRPGARHPPYHDRVTARRTLGAGPQAPRSIRAVRTDLLDDLPGVRLPDVEELRTRGVLGAQRAAPPAPRRTLGAGARADEAPGPAD</sequence>
<feature type="region of interest" description="Disordered" evidence="1">
    <location>
        <begin position="59"/>
        <end position="89"/>
    </location>
</feature>
<dbReference type="EMBL" id="PDES01000019">
    <property type="protein sequence ID" value="RRQ79154.1"/>
    <property type="molecule type" value="Genomic_DNA"/>
</dbReference>
<feature type="compositionally biased region" description="Low complexity" evidence="1">
    <location>
        <begin position="62"/>
        <end position="79"/>
    </location>
</feature>
<evidence type="ECO:0000256" key="1">
    <source>
        <dbReference type="SAM" id="MobiDB-lite"/>
    </source>
</evidence>
<organism evidence="2 3">
    <name type="scientific">Streptomyces griseofuscus</name>
    <dbReference type="NCBI Taxonomy" id="146922"/>
    <lineage>
        <taxon>Bacteria</taxon>
        <taxon>Bacillati</taxon>
        <taxon>Actinomycetota</taxon>
        <taxon>Actinomycetes</taxon>
        <taxon>Kitasatosporales</taxon>
        <taxon>Streptomycetaceae</taxon>
        <taxon>Streptomyces</taxon>
    </lineage>
</organism>
<reference evidence="2 3" key="1">
    <citation type="submission" date="2017-10" db="EMBL/GenBank/DDBJ databases">
        <title>Draft genome of actinobacteria isolated from guarana (Paullinia cupana (Mart.) Ducke.</title>
        <authorList>
            <person name="Siqueira K.A."/>
            <person name="Liotti R.G."/>
            <person name="Mendes T.A."/>
            <person name="Soares M.A."/>
        </authorList>
    </citation>
    <scope>NUCLEOTIDE SEQUENCE [LARGE SCALE GENOMIC DNA]</scope>
    <source>
        <strain evidence="2 3">199</strain>
    </source>
</reference>